<sequence>MNRNAMVLVRSDLLDRIDALASQSSHLKLAQLCEQVDAIRHIARVYGLGPVEQMASTLESALAFDGHGAMILSYLDLMRDAVGCEAVGPHVNAAYMGAMSLRMGV</sequence>
<keyword evidence="2" id="KW-1185">Reference proteome</keyword>
<reference evidence="1 2" key="1">
    <citation type="submission" date="2020-08" db="EMBL/GenBank/DDBJ databases">
        <title>Genomic Encyclopedia of Type Strains, Phase IV (KMG-IV): sequencing the most valuable type-strain genomes for metagenomic binning, comparative biology and taxonomic classification.</title>
        <authorList>
            <person name="Goeker M."/>
        </authorList>
    </citation>
    <scope>NUCLEOTIDE SEQUENCE [LARGE SCALE GENOMIC DNA]</scope>
    <source>
        <strain evidence="1 2">DSM 7465</strain>
    </source>
</reference>
<accession>A0A840HTE8</accession>
<dbReference type="AlphaFoldDB" id="A0A840HTE8"/>
<organism evidence="1 2">
    <name type="scientific">Rhizorhapis suberifaciens</name>
    <name type="common">corky root of lettuce</name>
    <dbReference type="NCBI Taxonomy" id="13656"/>
    <lineage>
        <taxon>Bacteria</taxon>
        <taxon>Pseudomonadati</taxon>
        <taxon>Pseudomonadota</taxon>
        <taxon>Alphaproteobacteria</taxon>
        <taxon>Sphingomonadales</taxon>
        <taxon>Sphingomonadaceae</taxon>
        <taxon>Rhizorhapis</taxon>
    </lineage>
</organism>
<name>A0A840HTE8_9SPHN</name>
<protein>
    <submittedName>
        <fullName evidence="1">Uncharacterized protein</fullName>
    </submittedName>
</protein>
<dbReference type="RefSeq" id="WP_184474598.1">
    <property type="nucleotide sequence ID" value="NZ_JACHOV010000003.1"/>
</dbReference>
<comment type="caution">
    <text evidence="1">The sequence shown here is derived from an EMBL/GenBank/DDBJ whole genome shotgun (WGS) entry which is preliminary data.</text>
</comment>
<proteinExistence type="predicted"/>
<dbReference type="Proteomes" id="UP000575068">
    <property type="component" value="Unassembled WGS sequence"/>
</dbReference>
<dbReference type="EMBL" id="JACHOV010000003">
    <property type="protein sequence ID" value="MBB4640774.1"/>
    <property type="molecule type" value="Genomic_DNA"/>
</dbReference>
<gene>
    <name evidence="1" type="ORF">HNQ99_001067</name>
</gene>
<evidence type="ECO:0000313" key="1">
    <source>
        <dbReference type="EMBL" id="MBB4640774.1"/>
    </source>
</evidence>
<evidence type="ECO:0000313" key="2">
    <source>
        <dbReference type="Proteomes" id="UP000575068"/>
    </source>
</evidence>